<sequence>MEWVVGKVQRRRSLFFTLSGPSESSLIKAGTFGVQQLKSTDFKDRFKCGGSTNYVENLEKKKIEKKRRRKGKVPSTSTPTSTTTTITTITSSSASSRRRRARITEVEAFGLGFEKVQQQPA</sequence>
<proteinExistence type="predicted"/>
<feature type="compositionally biased region" description="Low complexity" evidence="1">
    <location>
        <begin position="74"/>
        <end position="95"/>
    </location>
</feature>
<name>A0A834JIE7_VESGE</name>
<feature type="compositionally biased region" description="Basic residues" evidence="1">
    <location>
        <begin position="63"/>
        <end position="72"/>
    </location>
</feature>
<reference evidence="2" key="1">
    <citation type="journal article" date="2020" name="G3 (Bethesda)">
        <title>High-Quality Assemblies for Three Invasive Social Wasps from the &lt;i&gt;Vespula&lt;/i&gt; Genus.</title>
        <authorList>
            <person name="Harrop T.W.R."/>
            <person name="Guhlin J."/>
            <person name="McLaughlin G.M."/>
            <person name="Permina E."/>
            <person name="Stockwell P."/>
            <person name="Gilligan J."/>
            <person name="Le Lec M.F."/>
            <person name="Gruber M.A.M."/>
            <person name="Quinn O."/>
            <person name="Lovegrove M."/>
            <person name="Duncan E.J."/>
            <person name="Remnant E.J."/>
            <person name="Van Eeckhoven J."/>
            <person name="Graham B."/>
            <person name="Knapp R.A."/>
            <person name="Langford K.W."/>
            <person name="Kronenberg Z."/>
            <person name="Press M.O."/>
            <person name="Eacker S.M."/>
            <person name="Wilson-Rankin E.E."/>
            <person name="Purcell J."/>
            <person name="Lester P.J."/>
            <person name="Dearden P.K."/>
        </authorList>
    </citation>
    <scope>NUCLEOTIDE SEQUENCE</scope>
    <source>
        <strain evidence="2">Linc-1</strain>
    </source>
</reference>
<protein>
    <submittedName>
        <fullName evidence="2">Uncharacterized protein</fullName>
    </submittedName>
</protein>
<keyword evidence="3" id="KW-1185">Reference proteome</keyword>
<dbReference type="EMBL" id="JACSDZ010000013">
    <property type="protein sequence ID" value="KAF7388645.1"/>
    <property type="molecule type" value="Genomic_DNA"/>
</dbReference>
<organism evidence="2 3">
    <name type="scientific">Vespula germanica</name>
    <name type="common">German yellow jacket</name>
    <name type="synonym">Paravespula germanica</name>
    <dbReference type="NCBI Taxonomy" id="30212"/>
    <lineage>
        <taxon>Eukaryota</taxon>
        <taxon>Metazoa</taxon>
        <taxon>Ecdysozoa</taxon>
        <taxon>Arthropoda</taxon>
        <taxon>Hexapoda</taxon>
        <taxon>Insecta</taxon>
        <taxon>Pterygota</taxon>
        <taxon>Neoptera</taxon>
        <taxon>Endopterygota</taxon>
        <taxon>Hymenoptera</taxon>
        <taxon>Apocrita</taxon>
        <taxon>Aculeata</taxon>
        <taxon>Vespoidea</taxon>
        <taxon>Vespidae</taxon>
        <taxon>Vespinae</taxon>
        <taxon>Vespula</taxon>
    </lineage>
</organism>
<dbReference type="Proteomes" id="UP000617340">
    <property type="component" value="Unassembled WGS sequence"/>
</dbReference>
<evidence type="ECO:0000313" key="3">
    <source>
        <dbReference type="Proteomes" id="UP000617340"/>
    </source>
</evidence>
<accession>A0A834JIE7</accession>
<evidence type="ECO:0000256" key="1">
    <source>
        <dbReference type="SAM" id="MobiDB-lite"/>
    </source>
</evidence>
<dbReference type="AlphaFoldDB" id="A0A834JIE7"/>
<feature type="region of interest" description="Disordered" evidence="1">
    <location>
        <begin position="62"/>
        <end position="100"/>
    </location>
</feature>
<evidence type="ECO:0000313" key="2">
    <source>
        <dbReference type="EMBL" id="KAF7388645.1"/>
    </source>
</evidence>
<gene>
    <name evidence="2" type="ORF">HZH68_012587</name>
</gene>
<comment type="caution">
    <text evidence="2">The sequence shown here is derived from an EMBL/GenBank/DDBJ whole genome shotgun (WGS) entry which is preliminary data.</text>
</comment>